<feature type="compositionally biased region" description="Basic and acidic residues" evidence="2">
    <location>
        <begin position="142"/>
        <end position="153"/>
    </location>
</feature>
<evidence type="ECO:0000313" key="4">
    <source>
        <dbReference type="Proteomes" id="UP000028924"/>
    </source>
</evidence>
<accession>A0A087SSS4</accession>
<dbReference type="RefSeq" id="XP_011401825.1">
    <property type="nucleotide sequence ID" value="XM_011403523.1"/>
</dbReference>
<dbReference type="Gene3D" id="1.10.238.10">
    <property type="entry name" value="EF-hand"/>
    <property type="match status" value="1"/>
</dbReference>
<proteinExistence type="predicted"/>
<dbReference type="GeneID" id="23617690"/>
<dbReference type="STRING" id="3075.A0A087SSS4"/>
<evidence type="ECO:0000256" key="1">
    <source>
        <dbReference type="PROSITE-ProRule" id="PRU00339"/>
    </source>
</evidence>
<dbReference type="PROSITE" id="PS50005">
    <property type="entry name" value="TPR"/>
    <property type="match status" value="2"/>
</dbReference>
<dbReference type="EMBL" id="KL662182">
    <property type="protein sequence ID" value="KFM28778.1"/>
    <property type="molecule type" value="Genomic_DNA"/>
</dbReference>
<feature type="compositionally biased region" description="Low complexity" evidence="2">
    <location>
        <begin position="614"/>
        <end position="639"/>
    </location>
</feature>
<dbReference type="Pfam" id="PF13181">
    <property type="entry name" value="TPR_8"/>
    <property type="match status" value="1"/>
</dbReference>
<feature type="region of interest" description="Disordered" evidence="2">
    <location>
        <begin position="142"/>
        <end position="201"/>
    </location>
</feature>
<evidence type="ECO:0000256" key="2">
    <source>
        <dbReference type="SAM" id="MobiDB-lite"/>
    </source>
</evidence>
<organism evidence="3 4">
    <name type="scientific">Auxenochlorella protothecoides</name>
    <name type="common">Green microalga</name>
    <name type="synonym">Chlorella protothecoides</name>
    <dbReference type="NCBI Taxonomy" id="3075"/>
    <lineage>
        <taxon>Eukaryota</taxon>
        <taxon>Viridiplantae</taxon>
        <taxon>Chlorophyta</taxon>
        <taxon>core chlorophytes</taxon>
        <taxon>Trebouxiophyceae</taxon>
        <taxon>Chlorellales</taxon>
        <taxon>Chlorellaceae</taxon>
        <taxon>Auxenochlorella</taxon>
    </lineage>
</organism>
<dbReference type="AlphaFoldDB" id="A0A087SSS4"/>
<feature type="region of interest" description="Disordered" evidence="2">
    <location>
        <begin position="255"/>
        <end position="286"/>
    </location>
</feature>
<dbReference type="PANTHER" id="PTHR45081:SF1">
    <property type="entry name" value="EF HAND FAMILY PROTEIN, PUTATIVE, EXPRESSED-RELATED"/>
    <property type="match status" value="1"/>
</dbReference>
<dbReference type="SUPFAM" id="SSF48452">
    <property type="entry name" value="TPR-like"/>
    <property type="match status" value="1"/>
</dbReference>
<dbReference type="SMART" id="SM00028">
    <property type="entry name" value="TPR"/>
    <property type="match status" value="5"/>
</dbReference>
<sequence>MTATLQPFELRVQHIFSASDRNADSGLDEDEVAWLLRSCNPDSALTEEQIQLIVEEIWASFSDHISSHGLTRDGLRSLYTSGLADIEHDYRLVCDRAADALEAKRALEEVVASSEQPSPGTAAVLEAVTSSLPRGARLLDRERQSAGRARELQLQRAPASLDKVTPQDGTNKQGSVEGGVPAAPPCTPSATGGGAALGATPARSVRGTSAGTAGAGVAVLGEWAHAAAGRAAAAMPAASPGAGRESSGQATAVLEVEQSEGRPVPAVDSAQDSPGDRLAELTRPGQDWSGRTLAEVAEYSRVLAAELRRRLADGGANVDDVAAVQAAVDSLPPPPRAAAALEVAATEYRAALSLCAAAGEAERPLAVKVHVNLGITLEASGLLMAACEEYEQATALNANHFRAFKLTGSAKYALGDFDGAKRALKAALRLKRDYADAHCDLGCTYCALDQVENAKQCFRNAVKCDPKHLEAHFNMGNLHRQCKQMESAIQSFNHVLCADPGHWRSLLNKAVVQTCIGDRDEAAFNLKQALRLSGQGGLLQQEIDQLKKMLRQGADWDAISQMMSYISDKAAQACRARAPVCIGQGDRGGVLDDGQKLTTSVESLGTGAAPTPQSRGLFSRGLGSSRPAGGASPARGASSVTLGARTPRSQLARLGYDVKAVTAAVDVPVLQHLAPLAEVKPGDLVAQAHDGNVASLKQGKQLRLTRAEALLRGVLHATPAAQFQHMMRTLNSRVLAPLDPGRTGHVDLAMLLMVLAALGNGGARGRVMAAFDILSWKKGSAGVTVQDAQAYVATLRRIFSPGHEEGGRRDSGDETSDSPTLDEAGFLAAVTNAESGFAMYEVLPALCHSLA</sequence>
<dbReference type="Pfam" id="PF13414">
    <property type="entry name" value="TPR_11"/>
    <property type="match status" value="1"/>
</dbReference>
<feature type="repeat" description="TPR" evidence="1">
    <location>
        <begin position="435"/>
        <end position="468"/>
    </location>
</feature>
<keyword evidence="4" id="KW-1185">Reference proteome</keyword>
<name>A0A087SSS4_AUXPR</name>
<feature type="region of interest" description="Disordered" evidence="2">
    <location>
        <begin position="603"/>
        <end position="643"/>
    </location>
</feature>
<dbReference type="KEGG" id="apro:F751_6299"/>
<protein>
    <submittedName>
        <fullName evidence="3">Putative TPR repeat-containing protein</fullName>
    </submittedName>
</protein>
<feature type="repeat" description="TPR" evidence="1">
    <location>
        <begin position="469"/>
        <end position="502"/>
    </location>
</feature>
<dbReference type="eggNOG" id="KOG1124">
    <property type="taxonomic scope" value="Eukaryota"/>
</dbReference>
<gene>
    <name evidence="3" type="ORF">F751_6299</name>
</gene>
<dbReference type="InterPro" id="IPR011990">
    <property type="entry name" value="TPR-like_helical_dom_sf"/>
</dbReference>
<evidence type="ECO:0000313" key="3">
    <source>
        <dbReference type="EMBL" id="KFM28778.1"/>
    </source>
</evidence>
<dbReference type="PANTHER" id="PTHR45081">
    <property type="entry name" value="EF HAND FAMILY PROTEIN, PUTATIVE, EXPRESSED-RELATED"/>
    <property type="match status" value="1"/>
</dbReference>
<dbReference type="Gene3D" id="1.25.40.10">
    <property type="entry name" value="Tetratricopeptide repeat domain"/>
    <property type="match status" value="2"/>
</dbReference>
<dbReference type="OrthoDB" id="9991317at2759"/>
<keyword evidence="1" id="KW-0802">TPR repeat</keyword>
<reference evidence="3 4" key="1">
    <citation type="journal article" date="2014" name="BMC Genomics">
        <title>Oil accumulation mechanisms of the oleaginous microalga Chlorella protothecoides revealed through its genome, transcriptomes, and proteomes.</title>
        <authorList>
            <person name="Gao C."/>
            <person name="Wang Y."/>
            <person name="Shen Y."/>
            <person name="Yan D."/>
            <person name="He X."/>
            <person name="Dai J."/>
            <person name="Wu Q."/>
        </authorList>
    </citation>
    <scope>NUCLEOTIDE SEQUENCE [LARGE SCALE GENOMIC DNA]</scope>
    <source>
        <strain evidence="3 4">0710</strain>
    </source>
</reference>
<dbReference type="InterPro" id="IPR019734">
    <property type="entry name" value="TPR_rpt"/>
</dbReference>
<dbReference type="Proteomes" id="UP000028924">
    <property type="component" value="Unassembled WGS sequence"/>
</dbReference>
<dbReference type="GO" id="GO:0005886">
    <property type="term" value="C:plasma membrane"/>
    <property type="evidence" value="ECO:0007669"/>
    <property type="project" value="TreeGrafter"/>
</dbReference>